<dbReference type="InterPro" id="IPR037185">
    <property type="entry name" value="EmrE-like"/>
</dbReference>
<reference evidence="2 3" key="1">
    <citation type="submission" date="2014-06" db="EMBL/GenBank/DDBJ databases">
        <authorList>
            <person name="Swart Estienne"/>
        </authorList>
    </citation>
    <scope>NUCLEOTIDE SEQUENCE [LARGE SCALE GENOMIC DNA]</scope>
    <source>
        <strain evidence="2 3">130c</strain>
    </source>
</reference>
<feature type="transmembrane region" description="Helical" evidence="1">
    <location>
        <begin position="341"/>
        <end position="360"/>
    </location>
</feature>
<organism evidence="2 3">
    <name type="scientific">Stylonychia lemnae</name>
    <name type="common">Ciliate</name>
    <dbReference type="NCBI Taxonomy" id="5949"/>
    <lineage>
        <taxon>Eukaryota</taxon>
        <taxon>Sar</taxon>
        <taxon>Alveolata</taxon>
        <taxon>Ciliophora</taxon>
        <taxon>Intramacronucleata</taxon>
        <taxon>Spirotrichea</taxon>
        <taxon>Stichotrichia</taxon>
        <taxon>Sporadotrichida</taxon>
        <taxon>Oxytrichidae</taxon>
        <taxon>Stylonychinae</taxon>
        <taxon>Stylonychia</taxon>
    </lineage>
</organism>
<feature type="transmembrane region" description="Helical" evidence="1">
    <location>
        <begin position="74"/>
        <end position="94"/>
    </location>
</feature>
<evidence type="ECO:0008006" key="4">
    <source>
        <dbReference type="Google" id="ProtNLM"/>
    </source>
</evidence>
<dbReference type="EMBL" id="CCKQ01009086">
    <property type="protein sequence ID" value="CDW80547.1"/>
    <property type="molecule type" value="Genomic_DNA"/>
</dbReference>
<feature type="transmembrane region" description="Helical" evidence="1">
    <location>
        <begin position="115"/>
        <end position="135"/>
    </location>
</feature>
<evidence type="ECO:0000313" key="3">
    <source>
        <dbReference type="Proteomes" id="UP000039865"/>
    </source>
</evidence>
<dbReference type="OrthoDB" id="325693at2759"/>
<dbReference type="InParanoid" id="A0A078AGA6"/>
<evidence type="ECO:0000256" key="1">
    <source>
        <dbReference type="SAM" id="Phobius"/>
    </source>
</evidence>
<feature type="transmembrane region" description="Helical" evidence="1">
    <location>
        <begin position="41"/>
        <end position="62"/>
    </location>
</feature>
<accession>A0A078AGA6</accession>
<protein>
    <recommendedName>
        <fullName evidence="4">EamA domain-containing protein</fullName>
    </recommendedName>
</protein>
<keyword evidence="1" id="KW-1133">Transmembrane helix</keyword>
<feature type="transmembrane region" description="Helical" evidence="1">
    <location>
        <begin position="285"/>
        <end position="305"/>
    </location>
</feature>
<sequence length="363" mass="40875">MSAVIQNDLKEPLLPKEENQSAIQQSDSKNTSRIARFFGKYYLYTGIIVALCYGSHNFFMYVSVGQALELRMVFLIQIANLIFYFMYHSLAAIESKRKYGSYWSKSRSAYFKDDGSLNGFVLFIVIIRSLLQYVVQYVLYYILETSVRSGVSNSIVLSIYGTTTILSAIAFYFLFNEKLGVRHIIGIAAVTLSIILIANGRYEVEGNSISQNAGINEADRLSVLIPVALSLVNCCIFVINTLITRVIKVSRLSIFQYASDTQFLNSLIFSLQALFQQLYGEQYTLYEFTMVFLSSLFQVFGQILFSGSAAYGKGSLIQAMIMIQSPFQLLLEIIFLQLYPALMGVLGMIVCLLGTLFIILTKK</sequence>
<proteinExistence type="predicted"/>
<evidence type="ECO:0000313" key="2">
    <source>
        <dbReference type="EMBL" id="CDW80547.1"/>
    </source>
</evidence>
<feature type="transmembrane region" description="Helical" evidence="1">
    <location>
        <begin position="155"/>
        <end position="175"/>
    </location>
</feature>
<dbReference type="SUPFAM" id="SSF103481">
    <property type="entry name" value="Multidrug resistance efflux transporter EmrE"/>
    <property type="match status" value="1"/>
</dbReference>
<gene>
    <name evidence="2" type="primary">Contig6700.g7166</name>
    <name evidence="2" type="ORF">STYLEM_9549</name>
</gene>
<keyword evidence="1" id="KW-0472">Membrane</keyword>
<keyword evidence="3" id="KW-1185">Reference proteome</keyword>
<name>A0A078AGA6_STYLE</name>
<dbReference type="Proteomes" id="UP000039865">
    <property type="component" value="Unassembled WGS sequence"/>
</dbReference>
<dbReference type="AlphaFoldDB" id="A0A078AGA6"/>
<keyword evidence="1" id="KW-0812">Transmembrane</keyword>
<feature type="transmembrane region" description="Helical" evidence="1">
    <location>
        <begin position="222"/>
        <end position="243"/>
    </location>
</feature>
<feature type="transmembrane region" description="Helical" evidence="1">
    <location>
        <begin position="184"/>
        <end position="202"/>
    </location>
</feature>